<gene>
    <name evidence="2" type="ORF">RM553_13200</name>
</gene>
<reference evidence="2 3" key="1">
    <citation type="submission" date="2023-09" db="EMBL/GenBank/DDBJ databases">
        <authorList>
            <person name="Rey-Velasco X."/>
        </authorList>
    </citation>
    <scope>NUCLEOTIDE SEQUENCE [LARGE SCALE GENOMIC DNA]</scope>
    <source>
        <strain evidence="2 3">F363</strain>
    </source>
</reference>
<dbReference type="RefSeq" id="WP_311535413.1">
    <property type="nucleotide sequence ID" value="NZ_JAVRHQ010000017.1"/>
</dbReference>
<dbReference type="EMBL" id="JAVRHQ010000017">
    <property type="protein sequence ID" value="MDT0643793.1"/>
    <property type="molecule type" value="Genomic_DNA"/>
</dbReference>
<feature type="transmembrane region" description="Helical" evidence="1">
    <location>
        <begin position="80"/>
        <end position="102"/>
    </location>
</feature>
<keyword evidence="1" id="KW-0812">Transmembrane</keyword>
<evidence type="ECO:0000313" key="2">
    <source>
        <dbReference type="EMBL" id="MDT0643793.1"/>
    </source>
</evidence>
<evidence type="ECO:0000256" key="1">
    <source>
        <dbReference type="SAM" id="Phobius"/>
    </source>
</evidence>
<comment type="caution">
    <text evidence="2">The sequence shown here is derived from an EMBL/GenBank/DDBJ whole genome shotgun (WGS) entry which is preliminary data.</text>
</comment>
<protein>
    <submittedName>
        <fullName evidence="2">Uncharacterized protein</fullName>
    </submittedName>
</protein>
<keyword evidence="1" id="KW-1133">Transmembrane helix</keyword>
<organism evidence="2 3">
    <name type="scientific">Autumnicola tepida</name>
    <dbReference type="NCBI Taxonomy" id="3075595"/>
    <lineage>
        <taxon>Bacteria</taxon>
        <taxon>Pseudomonadati</taxon>
        <taxon>Bacteroidota</taxon>
        <taxon>Flavobacteriia</taxon>
        <taxon>Flavobacteriales</taxon>
        <taxon>Flavobacteriaceae</taxon>
        <taxon>Autumnicola</taxon>
    </lineage>
</organism>
<name>A0ABU3CBS6_9FLAO</name>
<evidence type="ECO:0000313" key="3">
    <source>
        <dbReference type="Proteomes" id="UP001262889"/>
    </source>
</evidence>
<keyword evidence="1" id="KW-0472">Membrane</keyword>
<feature type="transmembrane region" description="Helical" evidence="1">
    <location>
        <begin position="43"/>
        <end position="68"/>
    </location>
</feature>
<proteinExistence type="predicted"/>
<feature type="transmembrane region" description="Helical" evidence="1">
    <location>
        <begin position="114"/>
        <end position="132"/>
    </location>
</feature>
<accession>A0ABU3CBS6</accession>
<keyword evidence="3" id="KW-1185">Reference proteome</keyword>
<feature type="transmembrane region" description="Helical" evidence="1">
    <location>
        <begin position="20"/>
        <end position="37"/>
    </location>
</feature>
<sequence>MKTQNDSRCAESRRSTVNLAIWTAAWVLSLALVTFGARCLWDFNMALTILFILVNLATGVGMLVYYVKYLRNLDELQRKISMEAMGVTLGVAVVGGLAFSTLDVTNVISFDAEISYLVILIGISYIFSIAVANSRYK</sequence>
<dbReference type="Proteomes" id="UP001262889">
    <property type="component" value="Unassembled WGS sequence"/>
</dbReference>